<keyword evidence="2" id="KW-0413">Isomerase</keyword>
<accession>A0A2S9WXG5</accession>
<dbReference type="Proteomes" id="UP000239532">
    <property type="component" value="Unassembled WGS sequence"/>
</dbReference>
<dbReference type="SUPFAM" id="SSF51182">
    <property type="entry name" value="RmlC-like cupins"/>
    <property type="match status" value="1"/>
</dbReference>
<dbReference type="OrthoDB" id="9794183at2"/>
<dbReference type="InterPro" id="IPR011051">
    <property type="entry name" value="RmlC_Cupin_sf"/>
</dbReference>
<proteinExistence type="predicted"/>
<dbReference type="InterPro" id="IPR052044">
    <property type="entry name" value="PKS_Associated_Protein"/>
</dbReference>
<dbReference type="GO" id="GO:0016853">
    <property type="term" value="F:isomerase activity"/>
    <property type="evidence" value="ECO:0007669"/>
    <property type="project" value="UniProtKB-KW"/>
</dbReference>
<dbReference type="EMBL" id="MQUC01000003">
    <property type="protein sequence ID" value="PRP68170.1"/>
    <property type="molecule type" value="Genomic_DNA"/>
</dbReference>
<name>A0A2S9WXG5_9FLAO</name>
<protein>
    <submittedName>
        <fullName evidence="2">Mannose-6-phosphate isomerase</fullName>
    </submittedName>
</protein>
<dbReference type="Pfam" id="PF07883">
    <property type="entry name" value="Cupin_2"/>
    <property type="match status" value="1"/>
</dbReference>
<comment type="caution">
    <text evidence="2">The sequence shown here is derived from an EMBL/GenBank/DDBJ whole genome shotgun (WGS) entry which is preliminary data.</text>
</comment>
<dbReference type="InterPro" id="IPR014710">
    <property type="entry name" value="RmlC-like_jellyroll"/>
</dbReference>
<keyword evidence="3" id="KW-1185">Reference proteome</keyword>
<evidence type="ECO:0000313" key="3">
    <source>
        <dbReference type="Proteomes" id="UP000239532"/>
    </source>
</evidence>
<gene>
    <name evidence="2" type="ORF">BST86_14250</name>
</gene>
<dbReference type="Gene3D" id="2.60.120.10">
    <property type="entry name" value="Jelly Rolls"/>
    <property type="match status" value="1"/>
</dbReference>
<reference evidence="2 3" key="1">
    <citation type="submission" date="2016-11" db="EMBL/GenBank/DDBJ databases">
        <title>Trade-off between light-utilization and light-protection in marine flavobacteria.</title>
        <authorList>
            <person name="Kumagai Y."/>
        </authorList>
    </citation>
    <scope>NUCLEOTIDE SEQUENCE [LARGE SCALE GENOMIC DNA]</scope>
    <source>
        <strain evidence="2 3">JCM 17109</strain>
    </source>
</reference>
<evidence type="ECO:0000259" key="1">
    <source>
        <dbReference type="Pfam" id="PF07883"/>
    </source>
</evidence>
<organism evidence="2 3">
    <name type="scientific">Nonlabens agnitus</name>
    <dbReference type="NCBI Taxonomy" id="870484"/>
    <lineage>
        <taxon>Bacteria</taxon>
        <taxon>Pseudomonadati</taxon>
        <taxon>Bacteroidota</taxon>
        <taxon>Flavobacteriia</taxon>
        <taxon>Flavobacteriales</taxon>
        <taxon>Flavobacteriaceae</taxon>
        <taxon>Nonlabens</taxon>
    </lineage>
</organism>
<dbReference type="PANTHER" id="PTHR36114">
    <property type="entry name" value="16.7 KDA PROTEIN IN WHIE LOCUS"/>
    <property type="match status" value="1"/>
</dbReference>
<dbReference type="CDD" id="cd02226">
    <property type="entry name" value="cupin_YdbB-like"/>
    <property type="match status" value="1"/>
</dbReference>
<sequence>MDKINLAEKFDLFQETWTPKIISELNGQQVKLAKLHGEFVWHNHEQEDELFYVVKGILKIRFRACLPDRQESEVILHPGEMIVVPAGVDHLPIAEEEVHVMLIEPAAIKHTGNVQHELTKEQLDWI</sequence>
<feature type="domain" description="Cupin type-2" evidence="1">
    <location>
        <begin position="37"/>
        <end position="102"/>
    </location>
</feature>
<dbReference type="PANTHER" id="PTHR36114:SF1">
    <property type="entry name" value="16.7 KDA PROTEIN IN WHIE LOCUS"/>
    <property type="match status" value="1"/>
</dbReference>
<dbReference type="RefSeq" id="WP_105983843.1">
    <property type="nucleotide sequence ID" value="NZ_MQUC01000003.1"/>
</dbReference>
<dbReference type="AlphaFoldDB" id="A0A2S9WXG5"/>
<evidence type="ECO:0000313" key="2">
    <source>
        <dbReference type="EMBL" id="PRP68170.1"/>
    </source>
</evidence>
<dbReference type="InterPro" id="IPR013096">
    <property type="entry name" value="Cupin_2"/>
</dbReference>